<feature type="domain" description="AMP-binding enzyme C-terminal" evidence="3">
    <location>
        <begin position="420"/>
        <end position="498"/>
    </location>
</feature>
<dbReference type="SUPFAM" id="SSF56801">
    <property type="entry name" value="Acetyl-CoA synthetase-like"/>
    <property type="match status" value="1"/>
</dbReference>
<dbReference type="EMBL" id="RKHY01000001">
    <property type="protein sequence ID" value="ROS39076.1"/>
    <property type="molecule type" value="Genomic_DNA"/>
</dbReference>
<dbReference type="InterPro" id="IPR045851">
    <property type="entry name" value="AMP-bd_C_sf"/>
</dbReference>
<sequence length="532" mass="57309">MYPGTHADADPDKPAVIMAGSGERLTYGELDERSTRLADALTGAGLGVGDTVALLSDNSVRAYEVYWAAMRSGRYLAAVNSHLSPAEVAYIVTDSGAKALVVSAALGPLATAVAELVPDVPVKLVYGGGADGYRDFDEFLATGSPERPADQPAGADMLYSSGTTGRPKGIKVDLPDRQVDEPGDVLTPVLQHMYGFGPDTVYLSPAPVYHAAPLRFGATAQRLGGTVVMMERFDAEAALRAIETYRVTHSQWVPTMFVRMLKLPEEVRGRYDLSSHRVAVHAAAPCPVEVKQAMIGWWGPVLYEYYASTEGAGMTFIDSEQWLAKPGSVGRSVVGVAHICDDAGKELPTGEVGTVYFERDEVPFTYHNDPAKTREAQHPEHETWTTTGDVGYLDEDGFLYLTDRKAFMIISGGVNIYPQEVEDALALHPAVFDVGVIGVPDEEMGEAVKAVVQPAPGVTPGPELEAELLAYVRERIAHYKAPRSVDFVDELPRTPTGKLVKRRLKERYSRSAGVAAQVAEPQTPSRSGIASS</sequence>
<dbReference type="InterPro" id="IPR000873">
    <property type="entry name" value="AMP-dep_synth/lig_dom"/>
</dbReference>
<dbReference type="InterPro" id="IPR042099">
    <property type="entry name" value="ANL_N_sf"/>
</dbReference>
<evidence type="ECO:0000313" key="5">
    <source>
        <dbReference type="Proteomes" id="UP000274843"/>
    </source>
</evidence>
<reference evidence="4 5" key="1">
    <citation type="submission" date="2018-11" db="EMBL/GenBank/DDBJ databases">
        <title>Sequencing the genomes of 1000 actinobacteria strains.</title>
        <authorList>
            <person name="Klenk H.-P."/>
        </authorList>
    </citation>
    <scope>NUCLEOTIDE SEQUENCE [LARGE SCALE GENOMIC DNA]</scope>
    <source>
        <strain evidence="4 5">DSM 44348</strain>
    </source>
</reference>
<dbReference type="PANTHER" id="PTHR24096">
    <property type="entry name" value="LONG-CHAIN-FATTY-ACID--COA LIGASE"/>
    <property type="match status" value="1"/>
</dbReference>
<evidence type="ECO:0000259" key="3">
    <source>
        <dbReference type="Pfam" id="PF13193"/>
    </source>
</evidence>
<dbReference type="Pfam" id="PF13193">
    <property type="entry name" value="AMP-binding_C"/>
    <property type="match status" value="1"/>
</dbReference>
<feature type="region of interest" description="Disordered" evidence="1">
    <location>
        <begin position="511"/>
        <end position="532"/>
    </location>
</feature>
<dbReference type="Pfam" id="PF00501">
    <property type="entry name" value="AMP-binding"/>
    <property type="match status" value="1"/>
</dbReference>
<dbReference type="PROSITE" id="PS00455">
    <property type="entry name" value="AMP_BINDING"/>
    <property type="match status" value="1"/>
</dbReference>
<feature type="compositionally biased region" description="Polar residues" evidence="1">
    <location>
        <begin position="520"/>
        <end position="532"/>
    </location>
</feature>
<dbReference type="Proteomes" id="UP000274843">
    <property type="component" value="Unassembled WGS sequence"/>
</dbReference>
<dbReference type="InterPro" id="IPR025110">
    <property type="entry name" value="AMP-bd_C"/>
</dbReference>
<accession>A0A3N2GR27</accession>
<evidence type="ECO:0000256" key="1">
    <source>
        <dbReference type="SAM" id="MobiDB-lite"/>
    </source>
</evidence>
<comment type="caution">
    <text evidence="4">The sequence shown here is derived from an EMBL/GenBank/DDBJ whole genome shotgun (WGS) entry which is preliminary data.</text>
</comment>
<evidence type="ECO:0000259" key="2">
    <source>
        <dbReference type="Pfam" id="PF00501"/>
    </source>
</evidence>
<feature type="domain" description="AMP-dependent synthetase/ligase" evidence="2">
    <location>
        <begin position="6"/>
        <end position="360"/>
    </location>
</feature>
<dbReference type="GO" id="GO:0016405">
    <property type="term" value="F:CoA-ligase activity"/>
    <property type="evidence" value="ECO:0007669"/>
    <property type="project" value="TreeGrafter"/>
</dbReference>
<keyword evidence="5" id="KW-1185">Reference proteome</keyword>
<name>A0A3N2GR27_9PSEU</name>
<dbReference type="InterPro" id="IPR020845">
    <property type="entry name" value="AMP-binding_CS"/>
</dbReference>
<dbReference type="Gene3D" id="3.40.50.12780">
    <property type="entry name" value="N-terminal domain of ligase-like"/>
    <property type="match status" value="1"/>
</dbReference>
<proteinExistence type="predicted"/>
<evidence type="ECO:0000313" key="4">
    <source>
        <dbReference type="EMBL" id="ROS39076.1"/>
    </source>
</evidence>
<gene>
    <name evidence="4" type="ORF">EDD35_1369</name>
</gene>
<dbReference type="RefSeq" id="WP_208722338.1">
    <property type="nucleotide sequence ID" value="NZ_RKHY01000001.1"/>
</dbReference>
<dbReference type="Gene3D" id="3.30.300.30">
    <property type="match status" value="1"/>
</dbReference>
<dbReference type="GeneID" id="301842806"/>
<dbReference type="AlphaFoldDB" id="A0A3N2GR27"/>
<dbReference type="PANTHER" id="PTHR24096:SF323">
    <property type="entry name" value="BLR3536 PROTEIN"/>
    <property type="match status" value="1"/>
</dbReference>
<protein>
    <submittedName>
        <fullName evidence="4">Fatty-acyl-CoA synthase</fullName>
    </submittedName>
</protein>
<organism evidence="4 5">
    <name type="scientific">Amycolatopsis thermoflava</name>
    <dbReference type="NCBI Taxonomy" id="84480"/>
    <lineage>
        <taxon>Bacteria</taxon>
        <taxon>Bacillati</taxon>
        <taxon>Actinomycetota</taxon>
        <taxon>Actinomycetes</taxon>
        <taxon>Pseudonocardiales</taxon>
        <taxon>Pseudonocardiaceae</taxon>
        <taxon>Amycolatopsis</taxon>
        <taxon>Amycolatopsis methanolica group</taxon>
    </lineage>
</organism>